<dbReference type="SFLD" id="SFLDS00029">
    <property type="entry name" value="Radical_SAM"/>
    <property type="match status" value="1"/>
</dbReference>
<feature type="domain" description="Radical SAM core" evidence="4">
    <location>
        <begin position="26"/>
        <end position="197"/>
    </location>
</feature>
<dbReference type="Proteomes" id="UP000184204">
    <property type="component" value="Unassembled WGS sequence"/>
</dbReference>
<dbReference type="GO" id="GO:0051536">
    <property type="term" value="F:iron-sulfur cluster binding"/>
    <property type="evidence" value="ECO:0007669"/>
    <property type="project" value="UniProtKB-KW"/>
</dbReference>
<dbReference type="EMBL" id="CP014223">
    <property type="protein sequence ID" value="AMJ40863.1"/>
    <property type="molecule type" value="Genomic_DNA"/>
</dbReference>
<evidence type="ECO:0000256" key="3">
    <source>
        <dbReference type="ARBA" id="ARBA00023014"/>
    </source>
</evidence>
<dbReference type="InterPro" id="IPR040086">
    <property type="entry name" value="MJ0683-like"/>
</dbReference>
<gene>
    <name evidence="5" type="ORF">CPRO_12700</name>
    <name evidence="6" type="ORF">SAMN02745151_01682</name>
</gene>
<evidence type="ECO:0000259" key="4">
    <source>
        <dbReference type="Pfam" id="PF04055"/>
    </source>
</evidence>
<evidence type="ECO:0000313" key="5">
    <source>
        <dbReference type="EMBL" id="AMJ40863.1"/>
    </source>
</evidence>
<evidence type="ECO:0000313" key="8">
    <source>
        <dbReference type="Proteomes" id="UP000184204"/>
    </source>
</evidence>
<evidence type="ECO:0000256" key="2">
    <source>
        <dbReference type="ARBA" id="ARBA00023004"/>
    </source>
</evidence>
<reference evidence="6" key="3">
    <citation type="submission" date="2016-11" db="EMBL/GenBank/DDBJ databases">
        <authorList>
            <person name="Varghese N."/>
            <person name="Submissions S."/>
        </authorList>
    </citation>
    <scope>NUCLEOTIDE SEQUENCE</scope>
    <source>
        <strain evidence="6">DSM 1682</strain>
    </source>
</reference>
<dbReference type="InterPro" id="IPR058240">
    <property type="entry name" value="rSAM_sf"/>
</dbReference>
<dbReference type="Pfam" id="PF04055">
    <property type="entry name" value="Radical_SAM"/>
    <property type="match status" value="1"/>
</dbReference>
<dbReference type="PANTHER" id="PTHR43432:SF5">
    <property type="entry name" value="ELP3_MIAA_NIFB-LIKE RADICAL SAM CORE DOMAIN-CONTAINING PROTEIN"/>
    <property type="match status" value="1"/>
</dbReference>
<evidence type="ECO:0000313" key="7">
    <source>
        <dbReference type="Proteomes" id="UP000068026"/>
    </source>
</evidence>
<keyword evidence="3" id="KW-0411">Iron-sulfur</keyword>
<dbReference type="InterPro" id="IPR007197">
    <property type="entry name" value="rSAM"/>
</dbReference>
<evidence type="ECO:0000256" key="1">
    <source>
        <dbReference type="ARBA" id="ARBA00022723"/>
    </source>
</evidence>
<dbReference type="SFLD" id="SFLDG01084">
    <property type="entry name" value="Uncharacterised_Radical_SAM_Su"/>
    <property type="match status" value="1"/>
</dbReference>
<dbReference type="SUPFAM" id="SSF102114">
    <property type="entry name" value="Radical SAM enzymes"/>
    <property type="match status" value="1"/>
</dbReference>
<dbReference type="GO" id="GO:0046872">
    <property type="term" value="F:metal ion binding"/>
    <property type="evidence" value="ECO:0007669"/>
    <property type="project" value="UniProtKB-KW"/>
</dbReference>
<name>A0A0X1U7E9_ANAPI</name>
<protein>
    <submittedName>
        <fullName evidence="6">DNA repair photolyase</fullName>
    </submittedName>
    <submittedName>
        <fullName evidence="5">Radical SAM superfamily protein</fullName>
    </submittedName>
</protein>
<evidence type="ECO:0000313" key="6">
    <source>
        <dbReference type="EMBL" id="SHE75194.1"/>
    </source>
</evidence>
<accession>A0A0X1U7E9</accession>
<dbReference type="OrthoDB" id="9785699at2"/>
<dbReference type="GO" id="GO:0003824">
    <property type="term" value="F:catalytic activity"/>
    <property type="evidence" value="ECO:0007669"/>
    <property type="project" value="InterPro"/>
</dbReference>
<dbReference type="AlphaFoldDB" id="A0A0X1U7E9"/>
<reference evidence="5 7" key="1">
    <citation type="journal article" date="2016" name="Genome Announc.">
        <title>Complete Genome Sequence of the Amino Acid-Fermenting Clostridium propionicum X2 (DSM 1682).</title>
        <authorList>
            <person name="Poehlein A."/>
            <person name="Schlien K."/>
            <person name="Chowdhury N.P."/>
            <person name="Gottschalk G."/>
            <person name="Buckel W."/>
            <person name="Daniel R."/>
        </authorList>
    </citation>
    <scope>NUCLEOTIDE SEQUENCE [LARGE SCALE GENOMIC DNA]</scope>
    <source>
        <strain evidence="5 7">X2</strain>
    </source>
</reference>
<keyword evidence="1" id="KW-0479">Metal-binding</keyword>
<sequence>MDWIPAKTILSGYSENNLWFGTNYNMNLYKGCSHGCIYCDSRSDCYGVEIFDKVRAKENALSILERELRCKRKRGVVGTGAMSDPYNPFEKEYQLTRGALVQINRYGYGVAIATKSNLVERDIDLLQEISTHSPVLIKLTITTADDAMCKKIEPNVALSSQRFATIKTLSQAGIFAGILCMPILPFIEDNENNIRAIVEQAHENGAKFIYPAFGVTLRQNQREWYYDKLDELFPSLKEKYMITYGNSYECKSPKGKELWKIFVETCQRHGILYKMDEIIKGYKSYGQPVQLSWF</sequence>
<keyword evidence="2" id="KW-0408">Iron</keyword>
<dbReference type="KEGG" id="cpro:CPRO_12700"/>
<dbReference type="RefSeq" id="WP_066049156.1">
    <property type="nucleotide sequence ID" value="NZ_CP014223.1"/>
</dbReference>
<reference evidence="8" key="4">
    <citation type="submission" date="2016-11" db="EMBL/GenBank/DDBJ databases">
        <authorList>
            <person name="Jaros S."/>
            <person name="Januszkiewicz K."/>
            <person name="Wedrychowicz H."/>
        </authorList>
    </citation>
    <scope>NUCLEOTIDE SEQUENCE [LARGE SCALE GENOMIC DNA]</scope>
    <source>
        <strain evidence="8">DSM 1682</strain>
    </source>
</reference>
<dbReference type="PANTHER" id="PTHR43432">
    <property type="entry name" value="SLR0285 PROTEIN"/>
    <property type="match status" value="1"/>
</dbReference>
<keyword evidence="7" id="KW-1185">Reference proteome</keyword>
<dbReference type="Gene3D" id="3.80.30.30">
    <property type="match status" value="1"/>
</dbReference>
<dbReference type="CDD" id="cd01335">
    <property type="entry name" value="Radical_SAM"/>
    <property type="match status" value="1"/>
</dbReference>
<organism evidence="6 8">
    <name type="scientific">Anaerotignum propionicum DSM 1682</name>
    <dbReference type="NCBI Taxonomy" id="991789"/>
    <lineage>
        <taxon>Bacteria</taxon>
        <taxon>Bacillati</taxon>
        <taxon>Bacillota</taxon>
        <taxon>Clostridia</taxon>
        <taxon>Lachnospirales</taxon>
        <taxon>Anaerotignaceae</taxon>
        <taxon>Anaerotignum</taxon>
    </lineage>
</organism>
<proteinExistence type="predicted"/>
<reference evidence="7" key="2">
    <citation type="submission" date="2016-01" db="EMBL/GenBank/DDBJ databases">
        <authorList>
            <person name="Poehlein A."/>
            <person name="Schlien K."/>
            <person name="Gottschalk G."/>
            <person name="Buckel W."/>
            <person name="Daniel R."/>
        </authorList>
    </citation>
    <scope>NUCLEOTIDE SEQUENCE [LARGE SCALE GENOMIC DNA]</scope>
    <source>
        <strain evidence="7">X2</strain>
    </source>
</reference>
<dbReference type="EMBL" id="FQUA01000006">
    <property type="protein sequence ID" value="SHE75194.1"/>
    <property type="molecule type" value="Genomic_DNA"/>
</dbReference>
<dbReference type="Proteomes" id="UP000068026">
    <property type="component" value="Chromosome"/>
</dbReference>